<dbReference type="AlphaFoldDB" id="A0A5C6DVD1"/>
<feature type="domain" description="Endonuclease/exonuclease/phosphatase" evidence="1">
    <location>
        <begin position="32"/>
        <end position="196"/>
    </location>
</feature>
<dbReference type="Pfam" id="PF03372">
    <property type="entry name" value="Exo_endo_phos"/>
    <property type="match status" value="1"/>
</dbReference>
<sequence length="216" mass="24731">MDVTSVGYNCLMSEFHRSSILLQPGLFQFGHPYITMHTEVRGDFGIGVFSRFPMEEVDRFTLNTDIQSIAATIQVPNGRSLRLYATHPLPPIGEVQQRLRNEQLTQLATRIKAFGSKQVDSPIVLLGDFNLTPWSPHFNELQTATKLQRVGSRFDLTPTWYRYPLFPFGLVIDHVMISNDIVCTEHRIGRLTGSDHRRVSVVLDTLTYQEKKARRQ</sequence>
<protein>
    <submittedName>
        <fullName evidence="2">Endonuclease/Exonuclease/phosphatase family protein</fullName>
    </submittedName>
</protein>
<name>A0A5C6DVD1_9BACT</name>
<evidence type="ECO:0000313" key="2">
    <source>
        <dbReference type="EMBL" id="TWU39907.1"/>
    </source>
</evidence>
<evidence type="ECO:0000313" key="3">
    <source>
        <dbReference type="Proteomes" id="UP000315471"/>
    </source>
</evidence>
<evidence type="ECO:0000259" key="1">
    <source>
        <dbReference type="Pfam" id="PF03372"/>
    </source>
</evidence>
<dbReference type="EMBL" id="SJPY01000005">
    <property type="protein sequence ID" value="TWU39907.1"/>
    <property type="molecule type" value="Genomic_DNA"/>
</dbReference>
<accession>A0A5C6DVD1</accession>
<keyword evidence="2" id="KW-0540">Nuclease</keyword>
<organism evidence="2 3">
    <name type="scientific">Novipirellula aureliae</name>
    <dbReference type="NCBI Taxonomy" id="2527966"/>
    <lineage>
        <taxon>Bacteria</taxon>
        <taxon>Pseudomonadati</taxon>
        <taxon>Planctomycetota</taxon>
        <taxon>Planctomycetia</taxon>
        <taxon>Pirellulales</taxon>
        <taxon>Pirellulaceae</taxon>
        <taxon>Novipirellula</taxon>
    </lineage>
</organism>
<gene>
    <name evidence="2" type="ORF">Q31b_32230</name>
</gene>
<dbReference type="InterPro" id="IPR036691">
    <property type="entry name" value="Endo/exonu/phosph_ase_sf"/>
</dbReference>
<comment type="caution">
    <text evidence="2">The sequence shown here is derived from an EMBL/GenBank/DDBJ whole genome shotgun (WGS) entry which is preliminary data.</text>
</comment>
<keyword evidence="2" id="KW-0378">Hydrolase</keyword>
<reference evidence="2 3" key="1">
    <citation type="submission" date="2019-02" db="EMBL/GenBank/DDBJ databases">
        <title>Deep-cultivation of Planctomycetes and their phenomic and genomic characterization uncovers novel biology.</title>
        <authorList>
            <person name="Wiegand S."/>
            <person name="Jogler M."/>
            <person name="Boedeker C."/>
            <person name="Pinto D."/>
            <person name="Vollmers J."/>
            <person name="Rivas-Marin E."/>
            <person name="Kohn T."/>
            <person name="Peeters S.H."/>
            <person name="Heuer A."/>
            <person name="Rast P."/>
            <person name="Oberbeckmann S."/>
            <person name="Bunk B."/>
            <person name="Jeske O."/>
            <person name="Meyerdierks A."/>
            <person name="Storesund J.E."/>
            <person name="Kallscheuer N."/>
            <person name="Luecker S."/>
            <person name="Lage O.M."/>
            <person name="Pohl T."/>
            <person name="Merkel B.J."/>
            <person name="Hornburger P."/>
            <person name="Mueller R.-W."/>
            <person name="Bruemmer F."/>
            <person name="Labrenz M."/>
            <person name="Spormann A.M."/>
            <person name="Op Den Camp H."/>
            <person name="Overmann J."/>
            <person name="Amann R."/>
            <person name="Jetten M.S.M."/>
            <person name="Mascher T."/>
            <person name="Medema M.H."/>
            <person name="Devos D.P."/>
            <person name="Kaster A.-K."/>
            <person name="Ovreas L."/>
            <person name="Rohde M."/>
            <person name="Galperin M.Y."/>
            <person name="Jogler C."/>
        </authorList>
    </citation>
    <scope>NUCLEOTIDE SEQUENCE [LARGE SCALE GENOMIC DNA]</scope>
    <source>
        <strain evidence="2 3">Q31b</strain>
    </source>
</reference>
<dbReference type="OrthoDB" id="9796594at2"/>
<keyword evidence="2" id="KW-0269">Exonuclease</keyword>
<dbReference type="Gene3D" id="3.60.10.10">
    <property type="entry name" value="Endonuclease/exonuclease/phosphatase"/>
    <property type="match status" value="1"/>
</dbReference>
<dbReference type="SUPFAM" id="SSF56219">
    <property type="entry name" value="DNase I-like"/>
    <property type="match status" value="1"/>
</dbReference>
<proteinExistence type="predicted"/>
<keyword evidence="2" id="KW-0255">Endonuclease</keyword>
<dbReference type="Proteomes" id="UP000315471">
    <property type="component" value="Unassembled WGS sequence"/>
</dbReference>
<dbReference type="InterPro" id="IPR005135">
    <property type="entry name" value="Endo/exonuclease/phosphatase"/>
</dbReference>
<keyword evidence="3" id="KW-1185">Reference proteome</keyword>
<dbReference type="GO" id="GO:0004527">
    <property type="term" value="F:exonuclease activity"/>
    <property type="evidence" value="ECO:0007669"/>
    <property type="project" value="UniProtKB-KW"/>
</dbReference>
<dbReference type="GO" id="GO:0004519">
    <property type="term" value="F:endonuclease activity"/>
    <property type="evidence" value="ECO:0007669"/>
    <property type="project" value="UniProtKB-KW"/>
</dbReference>